<proteinExistence type="predicted"/>
<dbReference type="InterPro" id="IPR025580">
    <property type="entry name" value="Gp46"/>
</dbReference>
<sequence>MEQDNTIETNGQQESRQDQGQGNTSTPASDFKAPGSQSELDSIINKAVQTALSNRDKGEQERTAQAVADALQKEKDYANLSAQDRAKKEFEDQQKSFEKERAAFEHEKLVVAVEKDLVAKGLPSALAETFAMAGNAENALKAVTEFETVFNNAVAEEVKKTVRQNAPQASADGISNTDNYGSRLAQKAVRSSGKII</sequence>
<reference evidence="3" key="1">
    <citation type="journal article" date="2021" name="Proc. Natl. Acad. Sci. U.S.A.">
        <title>A Catalog of Tens of Thousands of Viruses from Human Metagenomes Reveals Hidden Associations with Chronic Diseases.</title>
        <authorList>
            <person name="Tisza M.J."/>
            <person name="Buck C.B."/>
        </authorList>
    </citation>
    <scope>NUCLEOTIDE SEQUENCE</scope>
    <source>
        <strain evidence="3">CtvTz5</strain>
    </source>
</reference>
<keyword evidence="1" id="KW-0175">Coiled coil</keyword>
<evidence type="ECO:0000313" key="3">
    <source>
        <dbReference type="EMBL" id="DAE21560.1"/>
    </source>
</evidence>
<name>A0A8S5QR66_9VIRU</name>
<accession>A0A8S5QR66</accession>
<evidence type="ECO:0000256" key="2">
    <source>
        <dbReference type="SAM" id="MobiDB-lite"/>
    </source>
</evidence>
<protein>
    <submittedName>
        <fullName evidence="3">Major capsid protein</fullName>
    </submittedName>
</protein>
<feature type="coiled-coil region" evidence="1">
    <location>
        <begin position="80"/>
        <end position="107"/>
    </location>
</feature>
<organism evidence="3">
    <name type="scientific">Phage sp. ctvTz5</name>
    <dbReference type="NCBI Taxonomy" id="2826754"/>
    <lineage>
        <taxon>Viruses</taxon>
    </lineage>
</organism>
<evidence type="ECO:0000256" key="1">
    <source>
        <dbReference type="SAM" id="Coils"/>
    </source>
</evidence>
<dbReference type="Pfam" id="PF14265">
    <property type="entry name" value="DUF4355"/>
    <property type="match status" value="1"/>
</dbReference>
<dbReference type="EMBL" id="BK015713">
    <property type="protein sequence ID" value="DAE21560.1"/>
    <property type="molecule type" value="Genomic_DNA"/>
</dbReference>
<feature type="region of interest" description="Disordered" evidence="2">
    <location>
        <begin position="1"/>
        <end position="67"/>
    </location>
</feature>
<feature type="compositionally biased region" description="Polar residues" evidence="2">
    <location>
        <begin position="1"/>
        <end position="28"/>
    </location>
</feature>